<accession>A0A9D2ATY4</accession>
<comment type="caution">
    <text evidence="1">The sequence shown here is derived from an EMBL/GenBank/DDBJ whole genome shotgun (WGS) entry which is preliminary data.</text>
</comment>
<dbReference type="AlphaFoldDB" id="A0A9D2ATY4"/>
<sequence>MFQADETKFRDFEENPIVRAYCAERSEFSSAARRWQGAMAGGALCLPPCPSRLPLLFPKISLRCDFREPCLFFGARHYKTRTAFTFPAKALRQIGCAGAKTWFCLREYLVHTFLGRMLPAIFRDFRMTR</sequence>
<reference evidence="1" key="2">
    <citation type="submission" date="2021-04" db="EMBL/GenBank/DDBJ databases">
        <authorList>
            <person name="Gilroy R."/>
        </authorList>
    </citation>
    <scope>NUCLEOTIDE SEQUENCE</scope>
    <source>
        <strain evidence="1">2189</strain>
    </source>
</reference>
<dbReference type="Proteomes" id="UP000886847">
    <property type="component" value="Unassembled WGS sequence"/>
</dbReference>
<organism evidence="1 2">
    <name type="scientific">Candidatus Borkfalkia faecavium</name>
    <dbReference type="NCBI Taxonomy" id="2838508"/>
    <lineage>
        <taxon>Bacteria</taxon>
        <taxon>Bacillati</taxon>
        <taxon>Bacillota</taxon>
        <taxon>Clostridia</taxon>
        <taxon>Christensenellales</taxon>
        <taxon>Christensenellaceae</taxon>
        <taxon>Candidatus Borkfalkia</taxon>
    </lineage>
</organism>
<gene>
    <name evidence="1" type="ORF">H9851_02760</name>
</gene>
<protein>
    <submittedName>
        <fullName evidence="1">Uncharacterized protein</fullName>
    </submittedName>
</protein>
<dbReference type="EMBL" id="DXEW01000014">
    <property type="protein sequence ID" value="HIX50182.1"/>
    <property type="molecule type" value="Genomic_DNA"/>
</dbReference>
<reference evidence="1" key="1">
    <citation type="journal article" date="2021" name="PeerJ">
        <title>Extensive microbial diversity within the chicken gut microbiome revealed by metagenomics and culture.</title>
        <authorList>
            <person name="Gilroy R."/>
            <person name="Ravi A."/>
            <person name="Getino M."/>
            <person name="Pursley I."/>
            <person name="Horton D.L."/>
            <person name="Alikhan N.F."/>
            <person name="Baker D."/>
            <person name="Gharbi K."/>
            <person name="Hall N."/>
            <person name="Watson M."/>
            <person name="Adriaenssens E.M."/>
            <person name="Foster-Nyarko E."/>
            <person name="Jarju S."/>
            <person name="Secka A."/>
            <person name="Antonio M."/>
            <person name="Oren A."/>
            <person name="Chaudhuri R.R."/>
            <person name="La Ragione R."/>
            <person name="Hildebrand F."/>
            <person name="Pallen M.J."/>
        </authorList>
    </citation>
    <scope>NUCLEOTIDE SEQUENCE</scope>
    <source>
        <strain evidence="1">2189</strain>
    </source>
</reference>
<evidence type="ECO:0000313" key="1">
    <source>
        <dbReference type="EMBL" id="HIX50182.1"/>
    </source>
</evidence>
<name>A0A9D2ATY4_9FIRM</name>
<proteinExistence type="predicted"/>
<evidence type="ECO:0000313" key="2">
    <source>
        <dbReference type="Proteomes" id="UP000886847"/>
    </source>
</evidence>